<accession>A0A5D0XJD7</accession>
<protein>
    <submittedName>
        <fullName evidence="2">DUF4913 domain-containing protein</fullName>
    </submittedName>
</protein>
<feature type="region of interest" description="Disordered" evidence="1">
    <location>
        <begin position="1"/>
        <end position="23"/>
    </location>
</feature>
<dbReference type="EMBL" id="VSLD01000014">
    <property type="protein sequence ID" value="TYC96196.1"/>
    <property type="molecule type" value="Genomic_DNA"/>
</dbReference>
<dbReference type="Pfam" id="PF16259">
    <property type="entry name" value="DUF4913"/>
    <property type="match status" value="1"/>
</dbReference>
<dbReference type="RefSeq" id="WP_148601850.1">
    <property type="nucleotide sequence ID" value="NZ_VSLD01000014.1"/>
</dbReference>
<feature type="compositionally biased region" description="Polar residues" evidence="1">
    <location>
        <begin position="1"/>
        <end position="15"/>
    </location>
</feature>
<gene>
    <name evidence="2" type="ORF">FQ377_14270</name>
</gene>
<dbReference type="OrthoDB" id="4570343at2"/>
<keyword evidence="3" id="KW-1185">Reference proteome</keyword>
<evidence type="ECO:0000313" key="3">
    <source>
        <dbReference type="Proteomes" id="UP000323410"/>
    </source>
</evidence>
<dbReference type="Proteomes" id="UP000323410">
    <property type="component" value="Unassembled WGS sequence"/>
</dbReference>
<evidence type="ECO:0000256" key="1">
    <source>
        <dbReference type="SAM" id="MobiDB-lite"/>
    </source>
</evidence>
<dbReference type="InterPro" id="IPR032584">
    <property type="entry name" value="DUF4913"/>
</dbReference>
<reference evidence="2 3" key="1">
    <citation type="submission" date="2019-08" db="EMBL/GenBank/DDBJ databases">
        <title>Genone of Arthrobacter echini P9.</title>
        <authorList>
            <person name="Bowman J.P."/>
        </authorList>
    </citation>
    <scope>NUCLEOTIDE SEQUENCE [LARGE SCALE GENOMIC DNA]</scope>
    <source>
        <strain evidence="2 3">P9</strain>
    </source>
</reference>
<sequence length="131" mass="14861">MTVTTGNATDGTEPNGQGGAEDVAYTPEDLVDWVESLAAILESVDRSQNQYWCSQWWNHPEAVDRFRALYEQWLGAQAEGGMSSWWIDHFDRHATILFAKRGPFGECGTTHTEKTARRILGTEQPPMNWSW</sequence>
<dbReference type="AlphaFoldDB" id="A0A5D0XJD7"/>
<organism evidence="2 3">
    <name type="scientific">Arthrobacter echini</name>
    <dbReference type="NCBI Taxonomy" id="1529066"/>
    <lineage>
        <taxon>Bacteria</taxon>
        <taxon>Bacillati</taxon>
        <taxon>Actinomycetota</taxon>
        <taxon>Actinomycetes</taxon>
        <taxon>Micrococcales</taxon>
        <taxon>Micrococcaceae</taxon>
        <taxon>Arthrobacter</taxon>
    </lineage>
</organism>
<name>A0A5D0XJD7_9MICC</name>
<comment type="caution">
    <text evidence="2">The sequence shown here is derived from an EMBL/GenBank/DDBJ whole genome shotgun (WGS) entry which is preliminary data.</text>
</comment>
<proteinExistence type="predicted"/>
<evidence type="ECO:0000313" key="2">
    <source>
        <dbReference type="EMBL" id="TYC96196.1"/>
    </source>
</evidence>